<organism evidence="2 3">
    <name type="scientific">Iris pallida</name>
    <name type="common">Sweet iris</name>
    <dbReference type="NCBI Taxonomy" id="29817"/>
    <lineage>
        <taxon>Eukaryota</taxon>
        <taxon>Viridiplantae</taxon>
        <taxon>Streptophyta</taxon>
        <taxon>Embryophyta</taxon>
        <taxon>Tracheophyta</taxon>
        <taxon>Spermatophyta</taxon>
        <taxon>Magnoliopsida</taxon>
        <taxon>Liliopsida</taxon>
        <taxon>Asparagales</taxon>
        <taxon>Iridaceae</taxon>
        <taxon>Iridoideae</taxon>
        <taxon>Irideae</taxon>
        <taxon>Iris</taxon>
    </lineage>
</organism>
<feature type="region of interest" description="Disordered" evidence="1">
    <location>
        <begin position="224"/>
        <end position="250"/>
    </location>
</feature>
<comment type="caution">
    <text evidence="2">The sequence shown here is derived from an EMBL/GenBank/DDBJ whole genome shotgun (WGS) entry which is preliminary data.</text>
</comment>
<reference evidence="2" key="1">
    <citation type="journal article" date="2023" name="GigaByte">
        <title>Genome assembly of the bearded iris, Iris pallida Lam.</title>
        <authorList>
            <person name="Bruccoleri R.E."/>
            <person name="Oakeley E.J."/>
            <person name="Faust A.M.E."/>
            <person name="Altorfer M."/>
            <person name="Dessus-Babus S."/>
            <person name="Burckhardt D."/>
            <person name="Oertli M."/>
            <person name="Naumann U."/>
            <person name="Petersen F."/>
            <person name="Wong J."/>
        </authorList>
    </citation>
    <scope>NUCLEOTIDE SEQUENCE</scope>
    <source>
        <strain evidence="2">GSM-AAB239-AS_SAM_17_03QT</strain>
    </source>
</reference>
<name>A0AAX6IM60_IRIPA</name>
<feature type="compositionally biased region" description="Pro residues" evidence="1">
    <location>
        <begin position="62"/>
        <end position="73"/>
    </location>
</feature>
<evidence type="ECO:0000313" key="3">
    <source>
        <dbReference type="Proteomes" id="UP001140949"/>
    </source>
</evidence>
<feature type="compositionally biased region" description="Low complexity" evidence="1">
    <location>
        <begin position="21"/>
        <end position="31"/>
    </location>
</feature>
<dbReference type="EMBL" id="JANAVB010000232">
    <property type="protein sequence ID" value="KAJ6853874.1"/>
    <property type="molecule type" value="Genomic_DNA"/>
</dbReference>
<reference evidence="2" key="2">
    <citation type="submission" date="2023-04" db="EMBL/GenBank/DDBJ databases">
        <authorList>
            <person name="Bruccoleri R.E."/>
            <person name="Oakeley E.J."/>
            <person name="Faust A.-M."/>
            <person name="Dessus-Babus S."/>
            <person name="Altorfer M."/>
            <person name="Burckhardt D."/>
            <person name="Oertli M."/>
            <person name="Naumann U."/>
            <person name="Petersen F."/>
            <person name="Wong J."/>
        </authorList>
    </citation>
    <scope>NUCLEOTIDE SEQUENCE</scope>
    <source>
        <strain evidence="2">GSM-AAB239-AS_SAM_17_03QT</strain>
        <tissue evidence="2">Leaf</tissue>
    </source>
</reference>
<gene>
    <name evidence="2" type="ORF">M6B38_113765</name>
</gene>
<dbReference type="Gene3D" id="3.40.50.2000">
    <property type="entry name" value="Glycogen Phosphorylase B"/>
    <property type="match status" value="1"/>
</dbReference>
<evidence type="ECO:0000256" key="1">
    <source>
        <dbReference type="SAM" id="MobiDB-lite"/>
    </source>
</evidence>
<keyword evidence="3" id="KW-1185">Reference proteome</keyword>
<dbReference type="Proteomes" id="UP001140949">
    <property type="component" value="Unassembled WGS sequence"/>
</dbReference>
<sequence length="270" mass="29851">MLLLAGCSSYPNPSCDRNGYRQPAPRRIPPVARRRPPDPLRRAGHPHRPPRPPRLLPLHPSQSPPSPYFRQPPPPLLRLVPLTPSVQAPVNSTSELTDSTEHLRPLLRCAYDSLSGPLADFLSSAAPPVDWLLCDYSPYWAAPVARSLNVRTAFLCIFNAAQLGFIGPPDELISPRRLAPEDFTVVPDWVPFPTSVAFRPARGQDGPRAGLRSRRLRRLGGLPLRRHDQGMRPGRRPELLRDRGGVAGSPQGHIWQDSVACWPLPSGVAK</sequence>
<proteinExistence type="predicted"/>
<feature type="compositionally biased region" description="Basic and acidic residues" evidence="1">
    <location>
        <begin position="225"/>
        <end position="244"/>
    </location>
</feature>
<dbReference type="SUPFAM" id="SSF53756">
    <property type="entry name" value="UDP-Glycosyltransferase/glycogen phosphorylase"/>
    <property type="match status" value="1"/>
</dbReference>
<accession>A0AAX6IM60</accession>
<protein>
    <submittedName>
        <fullName evidence="2">UDP-glycosyltransferase 91C1-like</fullName>
    </submittedName>
</protein>
<feature type="region of interest" description="Disordered" evidence="1">
    <location>
        <begin position="7"/>
        <end position="73"/>
    </location>
</feature>
<evidence type="ECO:0000313" key="2">
    <source>
        <dbReference type="EMBL" id="KAJ6853874.1"/>
    </source>
</evidence>
<dbReference type="AlphaFoldDB" id="A0AAX6IM60"/>
<feature type="compositionally biased region" description="Basic residues" evidence="1">
    <location>
        <begin position="42"/>
        <end position="51"/>
    </location>
</feature>